<dbReference type="EMBL" id="QRTC01000010">
    <property type="protein sequence ID" value="RGQ42778.1"/>
    <property type="molecule type" value="Genomic_DNA"/>
</dbReference>
<sequence length="96" mass="11181">MKNISNLPKYLSFAKHYKDIPLFLKPRYKCIKFLYSSTFFFFKSRFFPFCLCSCLPSFPFSAFSNPGSQSCTAIFPALRKERLSFLRGVLSFDMGI</sequence>
<dbReference type="AlphaFoldDB" id="A0A412AYQ3"/>
<evidence type="ECO:0000313" key="1">
    <source>
        <dbReference type="EMBL" id="RGQ42778.1"/>
    </source>
</evidence>
<name>A0A412AYQ3_9FIRM</name>
<protein>
    <submittedName>
        <fullName evidence="1">Uncharacterized protein</fullName>
    </submittedName>
</protein>
<comment type="caution">
    <text evidence="1">The sequence shown here is derived from an EMBL/GenBank/DDBJ whole genome shotgun (WGS) entry which is preliminary data.</text>
</comment>
<evidence type="ECO:0000313" key="2">
    <source>
        <dbReference type="Proteomes" id="UP000284751"/>
    </source>
</evidence>
<accession>A0A412AYQ3</accession>
<dbReference type="Proteomes" id="UP000284751">
    <property type="component" value="Unassembled WGS sequence"/>
</dbReference>
<organism evidence="1 2">
    <name type="scientific">[Clostridium] leptum</name>
    <dbReference type="NCBI Taxonomy" id="1535"/>
    <lineage>
        <taxon>Bacteria</taxon>
        <taxon>Bacillati</taxon>
        <taxon>Bacillota</taxon>
        <taxon>Clostridia</taxon>
        <taxon>Eubacteriales</taxon>
        <taxon>Oscillospiraceae</taxon>
        <taxon>Oscillospiraceae incertae sedis</taxon>
    </lineage>
</organism>
<proteinExistence type="predicted"/>
<reference evidence="1 2" key="1">
    <citation type="submission" date="2018-08" db="EMBL/GenBank/DDBJ databases">
        <title>A genome reference for cultivated species of the human gut microbiota.</title>
        <authorList>
            <person name="Zou Y."/>
            <person name="Xue W."/>
            <person name="Luo G."/>
        </authorList>
    </citation>
    <scope>NUCLEOTIDE SEQUENCE [LARGE SCALE GENOMIC DNA]</scope>
    <source>
        <strain evidence="1 2">AF28-26</strain>
    </source>
</reference>
<gene>
    <name evidence="1" type="ORF">DWY99_04285</name>
</gene>